<gene>
    <name evidence="3" type="primary">Slc2a5</name>
    <name evidence="3" type="ORF">L345_15584</name>
</gene>
<evidence type="ECO:0000313" key="4">
    <source>
        <dbReference type="Proteomes" id="UP000018936"/>
    </source>
</evidence>
<feature type="non-terminal residue" evidence="3">
    <location>
        <position position="1"/>
    </location>
</feature>
<proteinExistence type="predicted"/>
<organism evidence="3 4">
    <name type="scientific">Ophiophagus hannah</name>
    <name type="common">King cobra</name>
    <name type="synonym">Naja hannah</name>
    <dbReference type="NCBI Taxonomy" id="8665"/>
    <lineage>
        <taxon>Eukaryota</taxon>
        <taxon>Metazoa</taxon>
        <taxon>Chordata</taxon>
        <taxon>Craniata</taxon>
        <taxon>Vertebrata</taxon>
        <taxon>Euteleostomi</taxon>
        <taxon>Lepidosauria</taxon>
        <taxon>Squamata</taxon>
        <taxon>Bifurcata</taxon>
        <taxon>Unidentata</taxon>
        <taxon>Episquamata</taxon>
        <taxon>Toxicofera</taxon>
        <taxon>Serpentes</taxon>
        <taxon>Colubroidea</taxon>
        <taxon>Elapidae</taxon>
        <taxon>Elapinae</taxon>
        <taxon>Ophiophagus</taxon>
    </lineage>
</organism>
<protein>
    <submittedName>
        <fullName evidence="3">Solute carrier family 2, facilitated glucose transporter member 5</fullName>
    </submittedName>
</protein>
<feature type="coiled-coil region" evidence="2">
    <location>
        <begin position="2"/>
        <end position="33"/>
    </location>
</feature>
<comment type="caution">
    <text evidence="3">The sequence shown here is derived from an EMBL/GenBank/DDBJ whole genome shotgun (WGS) entry which is preliminary data.</text>
</comment>
<dbReference type="OrthoDB" id="4540492at2759"/>
<sequence length="104" mass="12240">MIKRKRDKKLRGEEDVEEEMEELRQEHLAERSQKNMTVWKLLRFRSLRWHVITVVILTAGSRFMPTNAVSDFPEQPRIEWMCCLLFQGSSLESRSSSKCRGAGL</sequence>
<keyword evidence="3" id="KW-0762">Sugar transport</keyword>
<dbReference type="GO" id="GO:0016020">
    <property type="term" value="C:membrane"/>
    <property type="evidence" value="ECO:0007669"/>
    <property type="project" value="UniProtKB-SubCell"/>
</dbReference>
<name>V8NAV6_OPHHA</name>
<comment type="subcellular location">
    <subcellularLocation>
        <location evidence="1">Membrane</location>
        <topology evidence="1">Multi-pass membrane protein</topology>
    </subcellularLocation>
</comment>
<dbReference type="AlphaFoldDB" id="V8NAV6"/>
<keyword evidence="2" id="KW-0175">Coiled coil</keyword>
<evidence type="ECO:0000256" key="2">
    <source>
        <dbReference type="SAM" id="Coils"/>
    </source>
</evidence>
<accession>V8NAV6</accession>
<keyword evidence="4" id="KW-1185">Reference proteome</keyword>
<dbReference type="EMBL" id="AZIM01006409">
    <property type="protein sequence ID" value="ETE58697.1"/>
    <property type="molecule type" value="Genomic_DNA"/>
</dbReference>
<dbReference type="Proteomes" id="UP000018936">
    <property type="component" value="Unassembled WGS sequence"/>
</dbReference>
<evidence type="ECO:0000256" key="1">
    <source>
        <dbReference type="ARBA" id="ARBA00004141"/>
    </source>
</evidence>
<reference evidence="3 4" key="1">
    <citation type="journal article" date="2013" name="Proc. Natl. Acad. Sci. U.S.A.">
        <title>The king cobra genome reveals dynamic gene evolution and adaptation in the snake venom system.</title>
        <authorList>
            <person name="Vonk F.J."/>
            <person name="Casewell N.R."/>
            <person name="Henkel C.V."/>
            <person name="Heimberg A.M."/>
            <person name="Jansen H.J."/>
            <person name="McCleary R.J."/>
            <person name="Kerkkamp H.M."/>
            <person name="Vos R.A."/>
            <person name="Guerreiro I."/>
            <person name="Calvete J.J."/>
            <person name="Wuster W."/>
            <person name="Woods A.E."/>
            <person name="Logan J.M."/>
            <person name="Harrison R.A."/>
            <person name="Castoe T.A."/>
            <person name="de Koning A.P."/>
            <person name="Pollock D.D."/>
            <person name="Yandell M."/>
            <person name="Calderon D."/>
            <person name="Renjifo C."/>
            <person name="Currier R.B."/>
            <person name="Salgado D."/>
            <person name="Pla D."/>
            <person name="Sanz L."/>
            <person name="Hyder A.S."/>
            <person name="Ribeiro J.M."/>
            <person name="Arntzen J.W."/>
            <person name="van den Thillart G.E."/>
            <person name="Boetzer M."/>
            <person name="Pirovano W."/>
            <person name="Dirks R.P."/>
            <person name="Spaink H.P."/>
            <person name="Duboule D."/>
            <person name="McGlinn E."/>
            <person name="Kini R.M."/>
            <person name="Richardson M.K."/>
        </authorList>
    </citation>
    <scope>NUCLEOTIDE SEQUENCE</scope>
    <source>
        <tissue evidence="3">Blood</tissue>
    </source>
</reference>
<evidence type="ECO:0000313" key="3">
    <source>
        <dbReference type="EMBL" id="ETE58697.1"/>
    </source>
</evidence>
<dbReference type="Gene3D" id="1.20.1250.20">
    <property type="entry name" value="MFS general substrate transporter like domains"/>
    <property type="match status" value="1"/>
</dbReference>
<dbReference type="InterPro" id="IPR036259">
    <property type="entry name" value="MFS_trans_sf"/>
</dbReference>
<keyword evidence="3" id="KW-0813">Transport</keyword>